<reference evidence="2 3" key="1">
    <citation type="submission" date="2015-09" db="EMBL/GenBank/DDBJ databases">
        <authorList>
            <consortium name="Pathogen Informatics"/>
        </authorList>
    </citation>
    <scope>NUCLEOTIDE SEQUENCE [LARGE SCALE GENOMIC DNA]</scope>
    <source>
        <strain evidence="2 3">2789STDY5608850</strain>
    </source>
</reference>
<dbReference type="InterPro" id="IPR003779">
    <property type="entry name" value="CMD-like"/>
</dbReference>
<organism evidence="2 3">
    <name type="scientific">Hungatella hathewayi</name>
    <dbReference type="NCBI Taxonomy" id="154046"/>
    <lineage>
        <taxon>Bacteria</taxon>
        <taxon>Bacillati</taxon>
        <taxon>Bacillota</taxon>
        <taxon>Clostridia</taxon>
        <taxon>Lachnospirales</taxon>
        <taxon>Lachnospiraceae</taxon>
        <taxon>Hungatella</taxon>
    </lineage>
</organism>
<evidence type="ECO:0000259" key="1">
    <source>
        <dbReference type="Pfam" id="PF02627"/>
    </source>
</evidence>
<name>A0A174G7J8_9FIRM</name>
<proteinExistence type="predicted"/>
<dbReference type="Gene3D" id="1.20.1290.10">
    <property type="entry name" value="AhpD-like"/>
    <property type="match status" value="1"/>
</dbReference>
<dbReference type="RefSeq" id="WP_055656675.1">
    <property type="nucleotide sequence ID" value="NZ_CABIXC010000008.1"/>
</dbReference>
<gene>
    <name evidence="2" type="ORF">ERS852407_03207</name>
</gene>
<sequence>MDKSKMGNGFKILLSETGETGKAYMEMVMKGSQASALDRKTQELAYLSVLAALRMTGGIAYHVDSAKELGATKAEVMSAVLVGLPAVGIQVIDALSAAAECYGES</sequence>
<accession>A0A174G7J8</accession>
<dbReference type="AlphaFoldDB" id="A0A174G7J8"/>
<dbReference type="EMBL" id="CYZE01000008">
    <property type="protein sequence ID" value="CUO56405.1"/>
    <property type="molecule type" value="Genomic_DNA"/>
</dbReference>
<dbReference type="InterPro" id="IPR029032">
    <property type="entry name" value="AhpD-like"/>
</dbReference>
<dbReference type="SUPFAM" id="SSF69118">
    <property type="entry name" value="AhpD-like"/>
    <property type="match status" value="1"/>
</dbReference>
<dbReference type="Proteomes" id="UP000095651">
    <property type="component" value="Unassembled WGS sequence"/>
</dbReference>
<feature type="domain" description="Carboxymuconolactone decarboxylase-like" evidence="1">
    <location>
        <begin position="19"/>
        <end position="99"/>
    </location>
</feature>
<dbReference type="GO" id="GO:0051920">
    <property type="term" value="F:peroxiredoxin activity"/>
    <property type="evidence" value="ECO:0007669"/>
    <property type="project" value="InterPro"/>
</dbReference>
<dbReference type="PANTHER" id="PTHR33930:SF2">
    <property type="entry name" value="BLR3452 PROTEIN"/>
    <property type="match status" value="1"/>
</dbReference>
<dbReference type="Pfam" id="PF02627">
    <property type="entry name" value="CMD"/>
    <property type="match status" value="1"/>
</dbReference>
<evidence type="ECO:0000313" key="2">
    <source>
        <dbReference type="EMBL" id="CUO56405.1"/>
    </source>
</evidence>
<protein>
    <submittedName>
        <fullName evidence="2">Carboxymuconolactone decarboxylase</fullName>
    </submittedName>
</protein>
<dbReference type="PANTHER" id="PTHR33930">
    <property type="entry name" value="ALKYL HYDROPEROXIDE REDUCTASE AHPD"/>
    <property type="match status" value="1"/>
</dbReference>
<evidence type="ECO:0000313" key="3">
    <source>
        <dbReference type="Proteomes" id="UP000095651"/>
    </source>
</evidence>